<keyword evidence="1" id="KW-0732">Signal</keyword>
<reference evidence="3" key="1">
    <citation type="journal article" date="2019" name="Curr. Biol.">
        <title>Genome Sequence of Striga asiatica Provides Insight into the Evolution of Plant Parasitism.</title>
        <authorList>
            <person name="Yoshida S."/>
            <person name="Kim S."/>
            <person name="Wafula E.K."/>
            <person name="Tanskanen J."/>
            <person name="Kim Y.M."/>
            <person name="Honaas L."/>
            <person name="Yang Z."/>
            <person name="Spallek T."/>
            <person name="Conn C.E."/>
            <person name="Ichihashi Y."/>
            <person name="Cheong K."/>
            <person name="Cui S."/>
            <person name="Der J.P."/>
            <person name="Gundlach H."/>
            <person name="Jiao Y."/>
            <person name="Hori C."/>
            <person name="Ishida J.K."/>
            <person name="Kasahara H."/>
            <person name="Kiba T."/>
            <person name="Kim M.S."/>
            <person name="Koo N."/>
            <person name="Laohavisit A."/>
            <person name="Lee Y.H."/>
            <person name="Lumba S."/>
            <person name="McCourt P."/>
            <person name="Mortimer J.C."/>
            <person name="Mutuku J.M."/>
            <person name="Nomura T."/>
            <person name="Sasaki-Sekimoto Y."/>
            <person name="Seto Y."/>
            <person name="Wang Y."/>
            <person name="Wakatake T."/>
            <person name="Sakakibara H."/>
            <person name="Demura T."/>
            <person name="Yamaguchi S."/>
            <person name="Yoneyama K."/>
            <person name="Manabe R.I."/>
            <person name="Nelson D.C."/>
            <person name="Schulman A.H."/>
            <person name="Timko M.P."/>
            <person name="dePamphilis C.W."/>
            <person name="Choi D."/>
            <person name="Shirasu K."/>
        </authorList>
    </citation>
    <scope>NUCLEOTIDE SEQUENCE [LARGE SCALE GENOMIC DNA]</scope>
    <source>
        <strain evidence="3">cv. UVA1</strain>
    </source>
</reference>
<dbReference type="EMBL" id="BKCP01005439">
    <property type="protein sequence ID" value="GER38070.1"/>
    <property type="molecule type" value="Genomic_DNA"/>
</dbReference>
<evidence type="ECO:0008006" key="4">
    <source>
        <dbReference type="Google" id="ProtNLM"/>
    </source>
</evidence>
<gene>
    <name evidence="2" type="ORF">STAS_14528</name>
</gene>
<name>A0A5A7PYZ4_STRAF</name>
<sequence>MWRSVIGLWGLQLAFVEAACRGCCYPVGLPMVEGERHCFEYLPNDRGSHVSNPFKCSKLFEAHHKWVKEAAVAGPSGHSMQDQSLVSRVVDPVELPWAQIECRWGLKKSVETENSFAAGIGTCQQEQAHSVVKQWGSSAEVGSRGQEPESFPWAN</sequence>
<evidence type="ECO:0000313" key="3">
    <source>
        <dbReference type="Proteomes" id="UP000325081"/>
    </source>
</evidence>
<organism evidence="2 3">
    <name type="scientific">Striga asiatica</name>
    <name type="common">Asiatic witchweed</name>
    <name type="synonym">Buchnera asiatica</name>
    <dbReference type="NCBI Taxonomy" id="4170"/>
    <lineage>
        <taxon>Eukaryota</taxon>
        <taxon>Viridiplantae</taxon>
        <taxon>Streptophyta</taxon>
        <taxon>Embryophyta</taxon>
        <taxon>Tracheophyta</taxon>
        <taxon>Spermatophyta</taxon>
        <taxon>Magnoliopsida</taxon>
        <taxon>eudicotyledons</taxon>
        <taxon>Gunneridae</taxon>
        <taxon>Pentapetalae</taxon>
        <taxon>asterids</taxon>
        <taxon>lamiids</taxon>
        <taxon>Lamiales</taxon>
        <taxon>Orobanchaceae</taxon>
        <taxon>Buchnereae</taxon>
        <taxon>Striga</taxon>
    </lineage>
</organism>
<evidence type="ECO:0000313" key="2">
    <source>
        <dbReference type="EMBL" id="GER38070.1"/>
    </source>
</evidence>
<dbReference type="Proteomes" id="UP000325081">
    <property type="component" value="Unassembled WGS sequence"/>
</dbReference>
<dbReference type="AlphaFoldDB" id="A0A5A7PYZ4"/>
<feature type="chain" id="PRO_5022807026" description="Secreted protein" evidence="1">
    <location>
        <begin position="19"/>
        <end position="155"/>
    </location>
</feature>
<evidence type="ECO:0000256" key="1">
    <source>
        <dbReference type="SAM" id="SignalP"/>
    </source>
</evidence>
<keyword evidence="3" id="KW-1185">Reference proteome</keyword>
<accession>A0A5A7PYZ4</accession>
<feature type="signal peptide" evidence="1">
    <location>
        <begin position="1"/>
        <end position="18"/>
    </location>
</feature>
<proteinExistence type="predicted"/>
<comment type="caution">
    <text evidence="2">The sequence shown here is derived from an EMBL/GenBank/DDBJ whole genome shotgun (WGS) entry which is preliminary data.</text>
</comment>
<protein>
    <recommendedName>
        <fullName evidence="4">Secreted protein</fullName>
    </recommendedName>
</protein>